<dbReference type="InterPro" id="IPR019428">
    <property type="entry name" value="7TM_GPCR_serpentine_rcpt_Str"/>
</dbReference>
<dbReference type="SUPFAM" id="SSF81321">
    <property type="entry name" value="Family A G protein-coupled receptor-like"/>
    <property type="match status" value="1"/>
</dbReference>
<evidence type="ECO:0008006" key="4">
    <source>
        <dbReference type="Google" id="ProtNLM"/>
    </source>
</evidence>
<evidence type="ECO:0000313" key="3">
    <source>
        <dbReference type="Proteomes" id="UP000008068"/>
    </source>
</evidence>
<dbReference type="GO" id="GO:0038022">
    <property type="term" value="F:G protein-coupled olfactory receptor activity"/>
    <property type="evidence" value="ECO:0007669"/>
    <property type="project" value="TreeGrafter"/>
</dbReference>
<accession>G0PD64</accession>
<protein>
    <recommendedName>
        <fullName evidence="4">Seven TM Receptor</fullName>
    </recommendedName>
</protein>
<dbReference type="OrthoDB" id="5823194at2759"/>
<dbReference type="GO" id="GO:0005886">
    <property type="term" value="C:plasma membrane"/>
    <property type="evidence" value="ECO:0007669"/>
    <property type="project" value="TreeGrafter"/>
</dbReference>
<evidence type="ECO:0000256" key="1">
    <source>
        <dbReference type="SAM" id="Phobius"/>
    </source>
</evidence>
<name>G0PD64_CAEBE</name>
<dbReference type="AlphaFoldDB" id="G0PD64"/>
<keyword evidence="1" id="KW-1133">Transmembrane helix</keyword>
<sequence length="186" mass="21475">MVEAIRPIVQDVFNLNIDDTSYAAALFWPENTVSWDSFNWEDGIGLINCIVLMQISFFVILWMGARSRLKIKDLVNQGVSQYSKNLQVQLYKALVVQTLIPTIFIFIPFGVFFLCPFFLIDCEFLSGPITIFYAIYPALDPLPILFFIDIYRDAVREMFCSKCKSNKVEVEVIRRNGENHSTENSF</sequence>
<reference evidence="3" key="1">
    <citation type="submission" date="2011-07" db="EMBL/GenBank/DDBJ databases">
        <authorList>
            <consortium name="Caenorhabditis brenneri Sequencing and Analysis Consortium"/>
            <person name="Wilson R.K."/>
        </authorList>
    </citation>
    <scope>NUCLEOTIDE SEQUENCE [LARGE SCALE GENOMIC DNA]</scope>
    <source>
        <strain evidence="3">PB2801</strain>
    </source>
</reference>
<feature type="transmembrane region" description="Helical" evidence="1">
    <location>
        <begin position="44"/>
        <end position="64"/>
    </location>
</feature>
<keyword evidence="3" id="KW-1185">Reference proteome</keyword>
<dbReference type="PANTHER" id="PTHR22943">
    <property type="entry name" value="7-TRANSMEMBRANE DOMAIN RECEPTOR C.ELEGANS"/>
    <property type="match status" value="1"/>
</dbReference>
<dbReference type="PANTHER" id="PTHR22943:SF111">
    <property type="entry name" value="SEVEN TM RECEPTOR"/>
    <property type="match status" value="1"/>
</dbReference>
<keyword evidence="1" id="KW-0472">Membrane</keyword>
<dbReference type="Pfam" id="PF10326">
    <property type="entry name" value="7TM_GPCR_Str"/>
    <property type="match status" value="1"/>
</dbReference>
<dbReference type="GO" id="GO:0042048">
    <property type="term" value="P:olfactory behavior"/>
    <property type="evidence" value="ECO:0007669"/>
    <property type="project" value="TreeGrafter"/>
</dbReference>
<dbReference type="eggNOG" id="ENOG502TJCE">
    <property type="taxonomic scope" value="Eukaryota"/>
</dbReference>
<dbReference type="InParanoid" id="G0PD64"/>
<organism evidence="3">
    <name type="scientific">Caenorhabditis brenneri</name>
    <name type="common">Nematode worm</name>
    <dbReference type="NCBI Taxonomy" id="135651"/>
    <lineage>
        <taxon>Eukaryota</taxon>
        <taxon>Metazoa</taxon>
        <taxon>Ecdysozoa</taxon>
        <taxon>Nematoda</taxon>
        <taxon>Chromadorea</taxon>
        <taxon>Rhabditida</taxon>
        <taxon>Rhabditina</taxon>
        <taxon>Rhabditomorpha</taxon>
        <taxon>Rhabditoidea</taxon>
        <taxon>Rhabditidae</taxon>
        <taxon>Peloderinae</taxon>
        <taxon>Caenorhabditis</taxon>
    </lineage>
</organism>
<dbReference type="Gene3D" id="1.20.1070.10">
    <property type="entry name" value="Rhodopsin 7-helix transmembrane proteins"/>
    <property type="match status" value="1"/>
</dbReference>
<evidence type="ECO:0000313" key="2">
    <source>
        <dbReference type="EMBL" id="EGT51530.1"/>
    </source>
</evidence>
<dbReference type="Proteomes" id="UP000008068">
    <property type="component" value="Unassembled WGS sequence"/>
</dbReference>
<keyword evidence="1" id="KW-0812">Transmembrane</keyword>
<dbReference type="EMBL" id="GL380265">
    <property type="protein sequence ID" value="EGT51530.1"/>
    <property type="molecule type" value="Genomic_DNA"/>
</dbReference>
<proteinExistence type="predicted"/>
<feature type="transmembrane region" description="Helical" evidence="1">
    <location>
        <begin position="94"/>
        <end position="119"/>
    </location>
</feature>
<dbReference type="HOGENOM" id="CLU_036335_5_2_1"/>
<feature type="transmembrane region" description="Helical" evidence="1">
    <location>
        <begin position="131"/>
        <end position="151"/>
    </location>
</feature>
<gene>
    <name evidence="2" type="ORF">CAEBREN_31701</name>
</gene>